<evidence type="ECO:0000313" key="1">
    <source>
        <dbReference type="EMBL" id="OTP12634.1"/>
    </source>
</evidence>
<organism evidence="1 2">
    <name type="scientific">Candidatus Enterococcus wittei</name>
    <dbReference type="NCBI Taxonomy" id="1987383"/>
    <lineage>
        <taxon>Bacteria</taxon>
        <taxon>Bacillati</taxon>
        <taxon>Bacillota</taxon>
        <taxon>Bacilli</taxon>
        <taxon>Lactobacillales</taxon>
        <taxon>Enterococcaceae</taxon>
        <taxon>Enterococcus</taxon>
    </lineage>
</organism>
<gene>
    <name evidence="1" type="ORF">A5844_000867</name>
</gene>
<dbReference type="Proteomes" id="UP000194933">
    <property type="component" value="Unassembled WGS sequence"/>
</dbReference>
<accession>A0A2C9XT90</accession>
<dbReference type="RefSeq" id="WP_086284046.1">
    <property type="nucleotide sequence ID" value="NZ_NGMO01000001.1"/>
</dbReference>
<sequence length="441" mass="52571">MVLAEKLLFKIKLVNVDYQEKLTELMDGLVLSRLLLEPTFFQSSLHQKESFKLADAYSSLQSVNEKKTGWFVVGNEEEQCQIQFNQTTIQISAHFQWGRFLKNQLVIRDYIQVKMSKHGVFAYLRAYEEYLYNNTSGISERSIVESPEETEKLPKFLGQSGKIEVDCNLFPGYDLLFEALCFTSCWEMYYSYHYYRFIPKEIFLEVQQVERVTEYENHVIGIQIYREPFRWKSKTNQKFQQYYRDQLGFDHLAWDNGVGLLREPFVEYAYTDDMLQSVQYQNQLMQPVEKKKATFFVTRTYNFSTHEYSERRAKGMLNRQAFFPWVDDTHSQLICYKVIDPTFTLDNGVKAYSYYIKEYLDIEAPDVTYQSYLTTLRIYVPSLHLKEFPLSEIRQQLPNVTFKRLRKRRGRISFDVTQGRKRLRVILLSQNELDMQALQKI</sequence>
<proteinExistence type="predicted"/>
<dbReference type="AlphaFoldDB" id="A0A2C9XT90"/>
<evidence type="ECO:0000313" key="2">
    <source>
        <dbReference type="Proteomes" id="UP000194933"/>
    </source>
</evidence>
<comment type="caution">
    <text evidence="1">The sequence shown here is derived from an EMBL/GenBank/DDBJ whole genome shotgun (WGS) entry which is preliminary data.</text>
</comment>
<reference evidence="1 2" key="1">
    <citation type="submission" date="2017-05" db="EMBL/GenBank/DDBJ databases">
        <title>The Genome Sequence of Enterococcus sp. 10A9_DIV0425.</title>
        <authorList>
            <consortium name="The Broad Institute Genomics Platform"/>
            <consortium name="The Broad Institute Genomic Center for Infectious Diseases"/>
            <person name="Earl A."/>
            <person name="Manson A."/>
            <person name="Schwartman J."/>
            <person name="Gilmore M."/>
            <person name="Abouelleil A."/>
            <person name="Cao P."/>
            <person name="Chapman S."/>
            <person name="Cusick C."/>
            <person name="Shea T."/>
            <person name="Young S."/>
            <person name="Neafsey D."/>
            <person name="Nusbaum C."/>
            <person name="Birren B."/>
        </authorList>
    </citation>
    <scope>NUCLEOTIDE SEQUENCE [LARGE SCALE GENOMIC DNA]</scope>
    <source>
        <strain evidence="1 2">10A9_DIV0425</strain>
    </source>
</reference>
<name>A0A2C9XT90_9ENTE</name>
<keyword evidence="2" id="KW-1185">Reference proteome</keyword>
<protein>
    <submittedName>
        <fullName evidence="1">Uncharacterized protein</fullName>
    </submittedName>
</protein>
<dbReference type="EMBL" id="NGMO01000001">
    <property type="protein sequence ID" value="OTP12634.1"/>
    <property type="molecule type" value="Genomic_DNA"/>
</dbReference>